<evidence type="ECO:0000313" key="2">
    <source>
        <dbReference type="EMBL" id="KAF4757616.1"/>
    </source>
</evidence>
<evidence type="ECO:0000313" key="3">
    <source>
        <dbReference type="Proteomes" id="UP000553632"/>
    </source>
</evidence>
<proteinExistence type="predicted"/>
<gene>
    <name evidence="2" type="ORF">FOZ63_018261</name>
</gene>
<dbReference type="AlphaFoldDB" id="A0A7J6UKM5"/>
<comment type="caution">
    <text evidence="2">The sequence shown here is derived from an EMBL/GenBank/DDBJ whole genome shotgun (WGS) entry which is preliminary data.</text>
</comment>
<dbReference type="EMBL" id="JABANO010002444">
    <property type="protein sequence ID" value="KAF4757616.1"/>
    <property type="molecule type" value="Genomic_DNA"/>
</dbReference>
<keyword evidence="3" id="KW-1185">Reference proteome</keyword>
<name>A0A7J6UKM5_PEROL</name>
<reference evidence="2 3" key="1">
    <citation type="submission" date="2020-04" db="EMBL/GenBank/DDBJ databases">
        <title>Perkinsus olseni comparative genomics.</title>
        <authorList>
            <person name="Bogema D.R."/>
        </authorList>
    </citation>
    <scope>NUCLEOTIDE SEQUENCE [LARGE SCALE GENOMIC DNA]</scope>
    <source>
        <strain evidence="2 3">ATCC PRA-207</strain>
    </source>
</reference>
<sequence>MAPSLSVMVRLLVGVDQWGIQVSAVLTVANRSQRHVPRPGAAIWLSQAAREASGSVRSIGMVSPPSSKDALILCANDRRANTDSVWPTVAVGLDARGDTTLPDKCRMHLGPEYSRRCIVKGCMKARMLSDGSAGMCAKHHMESMQGEVLCLSAPSRPPRRSSDGSVERRVCSVEGCNKQVPSTSGTGKCRRHDMCRARGCMRASYHEGYCVRHQDLVVASNAMASNEASIGIDHSHAAIEDGDAPASERDATAAVGNVVGPDTQREESVSSVAIRRCRAMKLRFFQVEAGKAPSSGQQQPLGSIGESSLVIPPVESSNVSSTPFFSAGPSNVFTDEQRAAEAVAAVVVMEMEAERQQRGGGGEETASIPQEGPPQ</sequence>
<feature type="region of interest" description="Disordered" evidence="1">
    <location>
        <begin position="353"/>
        <end position="375"/>
    </location>
</feature>
<evidence type="ECO:0000256" key="1">
    <source>
        <dbReference type="SAM" id="MobiDB-lite"/>
    </source>
</evidence>
<dbReference type="Proteomes" id="UP000553632">
    <property type="component" value="Unassembled WGS sequence"/>
</dbReference>
<organism evidence="2 3">
    <name type="scientific">Perkinsus olseni</name>
    <name type="common">Perkinsus atlanticus</name>
    <dbReference type="NCBI Taxonomy" id="32597"/>
    <lineage>
        <taxon>Eukaryota</taxon>
        <taxon>Sar</taxon>
        <taxon>Alveolata</taxon>
        <taxon>Perkinsozoa</taxon>
        <taxon>Perkinsea</taxon>
        <taxon>Perkinsida</taxon>
        <taxon>Perkinsidae</taxon>
        <taxon>Perkinsus</taxon>
    </lineage>
</organism>
<accession>A0A7J6UKM5</accession>
<protein>
    <submittedName>
        <fullName evidence="2">Uncharacterized protein</fullName>
    </submittedName>
</protein>